<proteinExistence type="predicted"/>
<evidence type="ECO:0000259" key="1">
    <source>
        <dbReference type="SMART" id="SM00778"/>
    </source>
</evidence>
<sequence>MPNYDKNDVLSAMSGKWEHALSELCGWDRNSFNTRKHGPCPVCGGKDRFRWGMNKTSAKDKGMGWCNNCGSHDGVWWFAEARKERMGDAINTLGEWLGGMTVEQKKHVAEQSKKMIRSVVRPSVRILHDIADDILNRNANRDDVYYFGVHELVDGVPEIRPCNVARISRDGKVLFAAGNHYPDGITAMTWGAVSRINVKNDGFIYLCEEPLDAIEIADCIDREVWICFKVFNMLEVSERYKGKREIRFVISGFDDLATLSKINTGRDCFGISSLIHK</sequence>
<gene>
    <name evidence="2" type="ORF">CVQSGQUC_CDS0048</name>
</gene>
<evidence type="ECO:0000313" key="2">
    <source>
        <dbReference type="EMBL" id="XDF89553.1"/>
    </source>
</evidence>
<protein>
    <submittedName>
        <fullName evidence="2">DNA primase</fullName>
    </submittedName>
</protein>
<dbReference type="EMBL" id="PQ008971">
    <property type="protein sequence ID" value="XDF89553.1"/>
    <property type="molecule type" value="Genomic_DNA"/>
</dbReference>
<dbReference type="InterPro" id="IPR013237">
    <property type="entry name" value="Phage_T7_Gp4_N"/>
</dbReference>
<dbReference type="Pfam" id="PF08273">
    <property type="entry name" value="Zn_Ribbon_Prim"/>
    <property type="match status" value="1"/>
</dbReference>
<organism evidence="2">
    <name type="scientific">Pectobacterium phage Amona</name>
    <dbReference type="NCBI Taxonomy" id="3158137"/>
    <lineage>
        <taxon>Viruses</taxon>
        <taxon>Duplodnaviria</taxon>
        <taxon>Heunggongvirae</taxon>
        <taxon>Uroviricota</taxon>
        <taxon>Caudoviricetes</taxon>
    </lineage>
</organism>
<dbReference type="GO" id="GO:0008270">
    <property type="term" value="F:zinc ion binding"/>
    <property type="evidence" value="ECO:0007669"/>
    <property type="project" value="InterPro"/>
</dbReference>
<name>A0AB39ABI1_9CAUD</name>
<reference evidence="2" key="2">
    <citation type="submission" date="2024-07" db="EMBL/GenBank/DDBJ databases">
        <authorList>
            <person name="Pedersen J.S."/>
            <person name="Mulbjerg M.R."/>
            <person name="Carstens A.B."/>
            <person name="Hansen L.H."/>
        </authorList>
    </citation>
    <scope>NUCLEOTIDE SEQUENCE</scope>
</reference>
<accession>A0AB39ABI1</accession>
<reference evidence="2" key="1">
    <citation type="journal article" date="2024" name="Virus Res.">
        <title>A novel genus of Pectobacterium bacteriophages display broad host range by targeting several species of Danish soft rot isolates.</title>
        <authorList>
            <person name="Pedersen J.S."/>
            <person name="Carstens A.B."/>
            <person name="Rothgard M.M."/>
            <person name="Roy C."/>
            <person name="Viry A."/>
            <person name="Papudeshi B."/>
            <person name="Kot W."/>
            <person name="Hille F."/>
            <person name="Franz C.M.A.P."/>
            <person name="Edwards R."/>
            <person name="Hansen L.H."/>
        </authorList>
    </citation>
    <scope>NUCLEOTIDE SEQUENCE</scope>
</reference>
<feature type="domain" description="DNA primase/helicase Gp4 N-terminal Bacteriophage T7-like" evidence="1">
    <location>
        <begin position="35"/>
        <end position="75"/>
    </location>
</feature>
<dbReference type="SMART" id="SM00778">
    <property type="entry name" value="Prim_Zn_Ribbon"/>
    <property type="match status" value="1"/>
</dbReference>
<dbReference type="GO" id="GO:0004386">
    <property type="term" value="F:helicase activity"/>
    <property type="evidence" value="ECO:0007669"/>
    <property type="project" value="InterPro"/>
</dbReference>